<dbReference type="Pfam" id="PF23683">
    <property type="entry name" value="U_exon"/>
    <property type="match status" value="1"/>
</dbReference>
<proteinExistence type="predicted"/>
<dbReference type="EMBL" id="LC469780">
    <property type="protein sequence ID" value="BBJ21555.1"/>
    <property type="molecule type" value="Genomic_DNA"/>
</dbReference>
<protein>
    <submittedName>
        <fullName evidence="1">U exon</fullName>
    </submittedName>
</protein>
<dbReference type="InterPro" id="IPR057648">
    <property type="entry name" value="U_exon-like"/>
</dbReference>
<organism evidence="1">
    <name type="scientific">Crane-associated adenovirus 1</name>
    <dbReference type="NCBI Taxonomy" id="2559941"/>
    <lineage>
        <taxon>Viruses</taxon>
        <taxon>Varidnaviria</taxon>
        <taxon>Bamfordvirae</taxon>
        <taxon>Preplasmiviricota</taxon>
        <taxon>Polisuviricotina</taxon>
        <taxon>Pharingeaviricetes</taxon>
        <taxon>Rowavirales</taxon>
        <taxon>Adenoviridae</taxon>
        <taxon>Aviadenovirus</taxon>
        <taxon>Aviadenovirus gruis</taxon>
    </lineage>
</organism>
<evidence type="ECO:0000313" key="2">
    <source>
        <dbReference type="Proteomes" id="UP000327402"/>
    </source>
</evidence>
<sequence length="94" mass="11305">MSKIQSERFWINLNNQSKVYIKKALRPGFVFSLKRKYKCYINNNGGERVTLTRQEPFSDTELSEIYWKIEYHQQSVSTITNPNNNLEIDFYLYI</sequence>
<gene>
    <name evidence="1" type="primary">U</name>
</gene>
<accession>A0A5H2WW01</accession>
<evidence type="ECO:0000313" key="1">
    <source>
        <dbReference type="EMBL" id="BBJ21555.1"/>
    </source>
</evidence>
<name>A0A5H2WW01_9ADEN</name>
<keyword evidence="2" id="KW-1185">Reference proteome</keyword>
<dbReference type="Proteomes" id="UP000327402">
    <property type="component" value="Segment"/>
</dbReference>
<reference evidence="1" key="1">
    <citation type="journal article" date="2019" name="Virus">
        <title>Identification of a distinct lineage of aviadenovirus from crane feces.</title>
        <authorList>
            <person name="Mukai Y."/>
            <person name="Tomita Y."/>
            <person name="Kryukov K."/>
            <person name="Nakagawa S."/>
            <person name="Ozawa M."/>
            <person name="Matsui T."/>
            <person name="Tomonaga K."/>
            <person name="Imanishi T."/>
            <person name="Kawaoka Y."/>
            <person name="Watanabe T."/>
            <person name="Horie M."/>
        </authorList>
    </citation>
    <scope>NUCLEOTIDE SEQUENCE</scope>
</reference>